<organism evidence="3 4">
    <name type="scientific">Paraperlucidibaca baekdonensis</name>
    <dbReference type="NCBI Taxonomy" id="748120"/>
    <lineage>
        <taxon>Bacteria</taxon>
        <taxon>Pseudomonadati</taxon>
        <taxon>Pseudomonadota</taxon>
        <taxon>Gammaproteobacteria</taxon>
        <taxon>Moraxellales</taxon>
        <taxon>Moraxellaceae</taxon>
        <taxon>Paraperlucidibaca</taxon>
    </lineage>
</organism>
<dbReference type="EMBL" id="QUNR01000002">
    <property type="protein sequence ID" value="REH38991.1"/>
    <property type="molecule type" value="Genomic_DNA"/>
</dbReference>
<evidence type="ECO:0000259" key="2">
    <source>
        <dbReference type="Pfam" id="PF02517"/>
    </source>
</evidence>
<evidence type="ECO:0000313" key="3">
    <source>
        <dbReference type="EMBL" id="REH38991.1"/>
    </source>
</evidence>
<feature type="domain" description="CAAX prenyl protease 2/Lysostaphin resistance protein A-like" evidence="2">
    <location>
        <begin position="181"/>
        <end position="265"/>
    </location>
</feature>
<gene>
    <name evidence="3" type="ORF">DFR26_1161</name>
</gene>
<sequence length="287" mass="32676">MAPTDSKRLARLDPRQFFHAWRAIDADAQRDAASLPRELVQRRATQALILTAVSLLLIHYLKYDSSFQQATVYASQLLGLAPYALWAKLANSGFGELASQLWWGLWHVIGYVLLPVLLIRGLWRERLADYGIGLGQTRAHWFGYVLLASPILLFVFLVSFRGDFSTHYPFYRLASRSWFDLIAWELIYISQFVFLEFFFRGFLLNSLRPAFGANAIAVMCIPYLMIHFPKLWLEATGAIFFGLFLGVLALRSRSIWGGVAVHVAIALSMDIAALLQTRGLPTVWWPF</sequence>
<comment type="caution">
    <text evidence="3">The sequence shown here is derived from an EMBL/GenBank/DDBJ whole genome shotgun (WGS) entry which is preliminary data.</text>
</comment>
<dbReference type="GO" id="GO:0080120">
    <property type="term" value="P:CAAX-box protein maturation"/>
    <property type="evidence" value="ECO:0007669"/>
    <property type="project" value="UniProtKB-ARBA"/>
</dbReference>
<reference evidence="3 4" key="1">
    <citation type="submission" date="2018-08" db="EMBL/GenBank/DDBJ databases">
        <title>Genomic Encyclopedia of Type Strains, Phase IV (KMG-IV): sequencing the most valuable type-strain genomes for metagenomic binning, comparative biology and taxonomic classification.</title>
        <authorList>
            <person name="Goeker M."/>
        </authorList>
    </citation>
    <scope>NUCLEOTIDE SEQUENCE [LARGE SCALE GENOMIC DNA]</scope>
    <source>
        <strain evidence="3 4">DSM 26022</strain>
    </source>
</reference>
<feature type="transmembrane region" description="Helical" evidence="1">
    <location>
        <begin position="206"/>
        <end position="225"/>
    </location>
</feature>
<keyword evidence="1" id="KW-0472">Membrane</keyword>
<keyword evidence="1" id="KW-1133">Transmembrane helix</keyword>
<feature type="transmembrane region" description="Helical" evidence="1">
    <location>
        <begin position="70"/>
        <end position="89"/>
    </location>
</feature>
<accession>A0A3E0H661</accession>
<dbReference type="Pfam" id="PF02517">
    <property type="entry name" value="Rce1-like"/>
    <property type="match status" value="1"/>
</dbReference>
<feature type="transmembrane region" description="Helical" evidence="1">
    <location>
        <begin position="255"/>
        <end position="275"/>
    </location>
</feature>
<protein>
    <recommendedName>
        <fullName evidence="2">CAAX prenyl protease 2/Lysostaphin resistance protein A-like domain-containing protein</fullName>
    </recommendedName>
</protein>
<dbReference type="RefSeq" id="WP_116208006.1">
    <property type="nucleotide sequence ID" value="NZ_QUNR01000002.1"/>
</dbReference>
<feature type="transmembrane region" description="Helical" evidence="1">
    <location>
        <begin position="141"/>
        <end position="161"/>
    </location>
</feature>
<feature type="transmembrane region" description="Helical" evidence="1">
    <location>
        <begin position="101"/>
        <end position="120"/>
    </location>
</feature>
<feature type="transmembrane region" description="Helical" evidence="1">
    <location>
        <begin position="181"/>
        <end position="199"/>
    </location>
</feature>
<dbReference type="Proteomes" id="UP000256774">
    <property type="component" value="Unassembled WGS sequence"/>
</dbReference>
<proteinExistence type="predicted"/>
<feature type="transmembrane region" description="Helical" evidence="1">
    <location>
        <begin position="231"/>
        <end position="250"/>
    </location>
</feature>
<keyword evidence="4" id="KW-1185">Reference proteome</keyword>
<keyword evidence="1" id="KW-0812">Transmembrane</keyword>
<dbReference type="AlphaFoldDB" id="A0A3E0H661"/>
<evidence type="ECO:0000256" key="1">
    <source>
        <dbReference type="SAM" id="Phobius"/>
    </source>
</evidence>
<dbReference type="InterPro" id="IPR003675">
    <property type="entry name" value="Rce1/LyrA-like_dom"/>
</dbReference>
<evidence type="ECO:0000313" key="4">
    <source>
        <dbReference type="Proteomes" id="UP000256774"/>
    </source>
</evidence>
<dbReference type="GO" id="GO:0004175">
    <property type="term" value="F:endopeptidase activity"/>
    <property type="evidence" value="ECO:0007669"/>
    <property type="project" value="UniProtKB-ARBA"/>
</dbReference>
<name>A0A3E0H661_9GAMM</name>
<dbReference type="OrthoDB" id="5525190at2"/>